<protein>
    <submittedName>
        <fullName evidence="1">Uncharacterized protein</fullName>
    </submittedName>
</protein>
<dbReference type="EMBL" id="QMKO01001471">
    <property type="protein sequence ID" value="RTG89960.1"/>
    <property type="molecule type" value="Genomic_DNA"/>
</dbReference>
<dbReference type="Proteomes" id="UP000290809">
    <property type="component" value="Unassembled WGS sequence"/>
</dbReference>
<accession>A0A430QQI4</accession>
<proteinExistence type="predicted"/>
<organism evidence="1 2">
    <name type="scientific">Schistosoma bovis</name>
    <name type="common">Blood fluke</name>
    <dbReference type="NCBI Taxonomy" id="6184"/>
    <lineage>
        <taxon>Eukaryota</taxon>
        <taxon>Metazoa</taxon>
        <taxon>Spiralia</taxon>
        <taxon>Lophotrochozoa</taxon>
        <taxon>Platyhelminthes</taxon>
        <taxon>Trematoda</taxon>
        <taxon>Digenea</taxon>
        <taxon>Strigeidida</taxon>
        <taxon>Schistosomatoidea</taxon>
        <taxon>Schistosomatidae</taxon>
        <taxon>Schistosoma</taxon>
    </lineage>
</organism>
<sequence length="74" mass="8542">MSIGSLKVSPKITKVGKFYHSADFRNKECTISEGPQSCTEIVKTTTPRKLYYFVKYSSNFYGTLRYLIIFLMIT</sequence>
<gene>
    <name evidence="1" type="ORF">DC041_0011856</name>
</gene>
<evidence type="ECO:0000313" key="2">
    <source>
        <dbReference type="Proteomes" id="UP000290809"/>
    </source>
</evidence>
<name>A0A430QQI4_SCHBO</name>
<evidence type="ECO:0000313" key="1">
    <source>
        <dbReference type="EMBL" id="RTG89960.1"/>
    </source>
</evidence>
<comment type="caution">
    <text evidence="1">The sequence shown here is derived from an EMBL/GenBank/DDBJ whole genome shotgun (WGS) entry which is preliminary data.</text>
</comment>
<reference evidence="1 2" key="1">
    <citation type="journal article" date="2019" name="PLoS Pathog.">
        <title>Genome sequence of the bovine parasite Schistosoma bovis Tanzania.</title>
        <authorList>
            <person name="Oey H."/>
            <person name="Zakrzewski M."/>
            <person name="Gobert G."/>
            <person name="Gravermann K."/>
            <person name="Stoye J."/>
            <person name="Jones M."/>
            <person name="Mcmanus D."/>
            <person name="Krause L."/>
        </authorList>
    </citation>
    <scope>NUCLEOTIDE SEQUENCE [LARGE SCALE GENOMIC DNA]</scope>
    <source>
        <strain evidence="1 2">TAN1997</strain>
    </source>
</reference>
<dbReference type="AlphaFoldDB" id="A0A430QQI4"/>
<keyword evidence="2" id="KW-1185">Reference proteome</keyword>